<evidence type="ECO:0000313" key="3">
    <source>
        <dbReference type="Proteomes" id="UP000320390"/>
    </source>
</evidence>
<name>A0A518EP37_9BACT</name>
<reference evidence="2 3" key="1">
    <citation type="submission" date="2019-02" db="EMBL/GenBank/DDBJ databases">
        <title>Deep-cultivation of Planctomycetes and their phenomic and genomic characterization uncovers novel biology.</title>
        <authorList>
            <person name="Wiegand S."/>
            <person name="Jogler M."/>
            <person name="Boedeker C."/>
            <person name="Pinto D."/>
            <person name="Vollmers J."/>
            <person name="Rivas-Marin E."/>
            <person name="Kohn T."/>
            <person name="Peeters S.H."/>
            <person name="Heuer A."/>
            <person name="Rast P."/>
            <person name="Oberbeckmann S."/>
            <person name="Bunk B."/>
            <person name="Jeske O."/>
            <person name="Meyerdierks A."/>
            <person name="Storesund J.E."/>
            <person name="Kallscheuer N."/>
            <person name="Luecker S."/>
            <person name="Lage O.M."/>
            <person name="Pohl T."/>
            <person name="Merkel B.J."/>
            <person name="Hornburger P."/>
            <person name="Mueller R.-W."/>
            <person name="Bruemmer F."/>
            <person name="Labrenz M."/>
            <person name="Spormann A.M."/>
            <person name="Op den Camp H."/>
            <person name="Overmann J."/>
            <person name="Amann R."/>
            <person name="Jetten M.S.M."/>
            <person name="Mascher T."/>
            <person name="Medema M.H."/>
            <person name="Devos D.P."/>
            <person name="Kaster A.-K."/>
            <person name="Ovreas L."/>
            <person name="Rohde M."/>
            <person name="Galperin M.Y."/>
            <person name="Jogler C."/>
        </authorList>
    </citation>
    <scope>NUCLEOTIDE SEQUENCE [LARGE SCALE GENOMIC DNA]</scope>
    <source>
        <strain evidence="2 3">Poly30</strain>
    </source>
</reference>
<proteinExistence type="predicted"/>
<sequence length="801" mass="85399">MMTKTLLRIAVPLMAALFLAYLLTGTGDSEEDLSLPASQSSRSAVAAGAESLADPGVRRERESVQRDDVAGPGSPMEIAHLRIVSKGSGTGIPFARIQVPSGVTHRADDLGFVTLGGKADADFLVLAAGYESERFSTDGMAMKVKQDPLWPAPFATIALTPSAVCRVQVFDEQGAVVVGAAVSFYGCGPGVRLAEGDALLQERTDEDGYCEVLSSVNLMAAAAFGSMVTWAELSLSDGPVRRLTLLPTRRLLVEEVTKSAPLGGVAFSVDRGSDSFQEGVTYVSAEDGSLTLPELIGGETVIVREAGYEFVESKSGDYGLIFPKVAQLNPIGPDGGVLALHDIASHLLLLDEAGTPIPLKRVDYNVEFLGQVGAWEMTPTVTTRRIGGAFRLDVRQYADDTFRVEVRAQDWAPVHVSGEQLLASTRESPASVTLKPAEYRGVYIRDLSGRPFRGEILVRAGFESSYNLIQGTPHAEGYVGSIPQSTEWLRVMVVLSGELSAFEPGTRQIFSERVGPRMDSEPIVVTVDEPLGSVSLRLSGSDYAQSCCLGSQAARCFGEVGVDGLLHLDGVPLGKYHIGGEAAVSQLIRRTDAGANSLLIDVQGDVALDKDVDSLFCTARAETNVIARSAGSLMYVPVYGVMPESVSGFPISESDCQAMPPDGVIVNHPGEATHVGYLMVLPASQLWENQRRGEGRRVVAAVDRGSHLILEFGSLRMIREDSAARSLVERVHLSMEPDPELKTGELASRTRLSPYSSSFLLSAHNSTLLEGIPAGTYLVGLPGAPKKRITVTGGGLTEITY</sequence>
<dbReference type="RefSeq" id="WP_145195505.1">
    <property type="nucleotide sequence ID" value="NZ_CP036434.1"/>
</dbReference>
<evidence type="ECO:0000313" key="2">
    <source>
        <dbReference type="EMBL" id="QDV05851.1"/>
    </source>
</evidence>
<dbReference type="Proteomes" id="UP000320390">
    <property type="component" value="Chromosome"/>
</dbReference>
<dbReference type="EMBL" id="CP036434">
    <property type="protein sequence ID" value="QDV05851.1"/>
    <property type="molecule type" value="Genomic_DNA"/>
</dbReference>
<organism evidence="2 3">
    <name type="scientific">Saltatorellus ferox</name>
    <dbReference type="NCBI Taxonomy" id="2528018"/>
    <lineage>
        <taxon>Bacteria</taxon>
        <taxon>Pseudomonadati</taxon>
        <taxon>Planctomycetota</taxon>
        <taxon>Planctomycetia</taxon>
        <taxon>Planctomycetia incertae sedis</taxon>
        <taxon>Saltatorellus</taxon>
    </lineage>
</organism>
<dbReference type="AlphaFoldDB" id="A0A518EP37"/>
<feature type="region of interest" description="Disordered" evidence="1">
    <location>
        <begin position="45"/>
        <end position="74"/>
    </location>
</feature>
<feature type="compositionally biased region" description="Basic and acidic residues" evidence="1">
    <location>
        <begin position="56"/>
        <end position="69"/>
    </location>
</feature>
<evidence type="ECO:0000256" key="1">
    <source>
        <dbReference type="SAM" id="MobiDB-lite"/>
    </source>
</evidence>
<keyword evidence="3" id="KW-1185">Reference proteome</keyword>
<protein>
    <submittedName>
        <fullName evidence="2">Uncharacterized protein</fullName>
    </submittedName>
</protein>
<accession>A0A518EP37</accession>
<gene>
    <name evidence="2" type="ORF">Poly30_13540</name>
</gene>